<accession>A0A7W7AA37</accession>
<reference evidence="1 2" key="1">
    <citation type="submission" date="2020-08" db="EMBL/GenBank/DDBJ databases">
        <title>Genomic Encyclopedia of Type Strains, Phase IV (KMG-IV): sequencing the most valuable type-strain genomes for metagenomic binning, comparative biology and taxonomic classification.</title>
        <authorList>
            <person name="Goeker M."/>
        </authorList>
    </citation>
    <scope>NUCLEOTIDE SEQUENCE [LARGE SCALE GENOMIC DNA]</scope>
    <source>
        <strain evidence="1 2">DSM 17507</strain>
    </source>
</reference>
<dbReference type="RefSeq" id="WP_183661078.1">
    <property type="nucleotide sequence ID" value="NZ_JACHOA010000002.1"/>
</dbReference>
<dbReference type="EMBL" id="JACHOA010000002">
    <property type="protein sequence ID" value="MBB4613057.1"/>
    <property type="molecule type" value="Genomic_DNA"/>
</dbReference>
<dbReference type="AlphaFoldDB" id="A0A7W7AA37"/>
<name>A0A7W7AA37_9SPHN</name>
<gene>
    <name evidence="1" type="ORF">GGR37_001316</name>
</gene>
<evidence type="ECO:0000313" key="2">
    <source>
        <dbReference type="Proteomes" id="UP000538566"/>
    </source>
</evidence>
<evidence type="ECO:0000313" key="1">
    <source>
        <dbReference type="EMBL" id="MBB4613057.1"/>
    </source>
</evidence>
<sequence>MVIVLDLGGGRRERPVIANAGEERRFTVGQIEPLNGTSLIAIEIAAVDASGSISKGYGSDQRNLLLLDRSSGRSRRVLPDNSRRIQNLRYLPDGSSAAAGMDGAGNIAGTTKPPRKPVRFVMFELSDPAHSEKGLDLMVLTVSAGEPAAVLQGIDGVDHLEMLDDEHATVIVRQKGQLRFKVLDLPAHRVTEDHPIDIG</sequence>
<dbReference type="Proteomes" id="UP000538566">
    <property type="component" value="Unassembled WGS sequence"/>
</dbReference>
<proteinExistence type="predicted"/>
<keyword evidence="2" id="KW-1185">Reference proteome</keyword>
<protein>
    <submittedName>
        <fullName evidence="1">Uncharacterized protein</fullName>
    </submittedName>
</protein>
<organism evidence="1 2">
    <name type="scientific">Novosphingobium taihuense</name>
    <dbReference type="NCBI Taxonomy" id="260085"/>
    <lineage>
        <taxon>Bacteria</taxon>
        <taxon>Pseudomonadati</taxon>
        <taxon>Pseudomonadota</taxon>
        <taxon>Alphaproteobacteria</taxon>
        <taxon>Sphingomonadales</taxon>
        <taxon>Sphingomonadaceae</taxon>
        <taxon>Novosphingobium</taxon>
    </lineage>
</organism>
<comment type="caution">
    <text evidence="1">The sequence shown here is derived from an EMBL/GenBank/DDBJ whole genome shotgun (WGS) entry which is preliminary data.</text>
</comment>